<dbReference type="InterPro" id="IPR050553">
    <property type="entry name" value="Thioredoxin_ResA/DsbE_sf"/>
</dbReference>
<dbReference type="PROSITE" id="PS51352">
    <property type="entry name" value="THIOREDOXIN_2"/>
    <property type="match status" value="1"/>
</dbReference>
<evidence type="ECO:0000313" key="4">
    <source>
        <dbReference type="Proteomes" id="UP000315434"/>
    </source>
</evidence>
<dbReference type="EMBL" id="SGNY01000005">
    <property type="protein sequence ID" value="TRA99247.1"/>
    <property type="molecule type" value="Genomic_DNA"/>
</dbReference>
<name>A0A546XEX1_RHIRH</name>
<dbReference type="InterPro" id="IPR013766">
    <property type="entry name" value="Thioredoxin_domain"/>
</dbReference>
<dbReference type="SUPFAM" id="SSF52833">
    <property type="entry name" value="Thioredoxin-like"/>
    <property type="match status" value="1"/>
</dbReference>
<keyword evidence="1" id="KW-1133">Transmembrane helix</keyword>
<organism evidence="3 4">
    <name type="scientific">Rhizobium rhizogenes</name>
    <name type="common">Agrobacterium rhizogenes</name>
    <dbReference type="NCBI Taxonomy" id="359"/>
    <lineage>
        <taxon>Bacteria</taxon>
        <taxon>Pseudomonadati</taxon>
        <taxon>Pseudomonadota</taxon>
        <taxon>Alphaproteobacteria</taxon>
        <taxon>Hyphomicrobiales</taxon>
        <taxon>Rhizobiaceae</taxon>
        <taxon>Rhizobium/Agrobacterium group</taxon>
        <taxon>Rhizobium</taxon>
    </lineage>
</organism>
<dbReference type="Pfam" id="PF00578">
    <property type="entry name" value="AhpC-TSA"/>
    <property type="match status" value="1"/>
</dbReference>
<feature type="transmembrane region" description="Helical" evidence="1">
    <location>
        <begin position="117"/>
        <end position="142"/>
    </location>
</feature>
<dbReference type="Gene3D" id="3.40.30.10">
    <property type="entry name" value="Glutaredoxin"/>
    <property type="match status" value="1"/>
</dbReference>
<dbReference type="CDD" id="cd03012">
    <property type="entry name" value="TlpA_like_DipZ_like"/>
    <property type="match status" value="1"/>
</dbReference>
<dbReference type="OrthoDB" id="9811352at2"/>
<feature type="transmembrane region" description="Helical" evidence="1">
    <location>
        <begin position="197"/>
        <end position="216"/>
    </location>
</feature>
<sequence length="583" mass="61482">MMTFLVIAYLGGALTILSPCILPILPFVFARAGQPFLRSTLPLLAGMAATFCAVATLAAVGGSWAISANEYGRFGALALLAVFGVALVSPHAASIITRPVVDLGNRLANAAGKPGAMPAVAGSLTLGIATGLLWAPCAGPILGLVLTGAALKGANLETSLLLAAYAAGAVTSLAVAILVGGKVFAAMKRSLGFSERIRQVLGAAVLAGVAVIALGLDTGFLAQISYASTASFEQQVLNRLHTTKAPEVATAAADGAATARSSLPIEGKAPSLDGAVEWLNSQPLTREQLHGKVVLVDFWTYSCINCIRTIPYVRAWAEKYRDQGLVVIGVHAPEFAFEKKIDNVRQAVAGFRIDYPVAIDNDYRIWRAFDNSYWPAHYLIDAKGQIRYHHFGEGDYRQTEEAIQDLLREAGSSASATAPVNPLATGAEAGADIGHIRSGETYVGYRQARNFASNEAMRTDMPRDYSVTTLALNEWGLSGSWTVGAEAAALDAADGGITYRFNARDLHLVLGPDAAGKPVRFQVTIDGHPPGEDHGADTDAEGNGTVTSTRLYQLVRQSGTVEARTFAIRFLDPGVQAYAFTFG</sequence>
<evidence type="ECO:0000259" key="2">
    <source>
        <dbReference type="PROSITE" id="PS51352"/>
    </source>
</evidence>
<dbReference type="GO" id="GO:0016491">
    <property type="term" value="F:oxidoreductase activity"/>
    <property type="evidence" value="ECO:0007669"/>
    <property type="project" value="InterPro"/>
</dbReference>
<dbReference type="PANTHER" id="PTHR42852">
    <property type="entry name" value="THIOL:DISULFIDE INTERCHANGE PROTEIN DSBE"/>
    <property type="match status" value="1"/>
</dbReference>
<dbReference type="InterPro" id="IPR000866">
    <property type="entry name" value="AhpC/TSA"/>
</dbReference>
<gene>
    <name evidence="3" type="ORF">EXN68_17445</name>
</gene>
<keyword evidence="1" id="KW-0812">Transmembrane</keyword>
<evidence type="ECO:0000313" key="3">
    <source>
        <dbReference type="EMBL" id="TRA99247.1"/>
    </source>
</evidence>
<reference evidence="3 4" key="1">
    <citation type="journal article" date="2019" name="Appl. Microbiol. Biotechnol.">
        <title>Differential efficiency of wild type rhizogenic strains for rol gene transformation of plants.</title>
        <authorList>
            <person name="Desmet S."/>
            <person name="De Keyser E."/>
            <person name="Van Vaerenbergh J."/>
            <person name="Baeyen S."/>
            <person name="Van Huylenbroeck J."/>
            <person name="Geelen D."/>
            <person name="Dhooghe E."/>
        </authorList>
    </citation>
    <scope>NUCLEOTIDE SEQUENCE [LARGE SCALE GENOMIC DNA]</scope>
    <source>
        <strain evidence="3 4">GBBC3284</strain>
    </source>
</reference>
<dbReference type="PANTHER" id="PTHR42852:SF13">
    <property type="entry name" value="PROTEIN DIPZ"/>
    <property type="match status" value="1"/>
</dbReference>
<dbReference type="GO" id="GO:0016209">
    <property type="term" value="F:antioxidant activity"/>
    <property type="evidence" value="ECO:0007669"/>
    <property type="project" value="InterPro"/>
</dbReference>
<dbReference type="InterPro" id="IPR036249">
    <property type="entry name" value="Thioredoxin-like_sf"/>
</dbReference>
<dbReference type="InterPro" id="IPR041017">
    <property type="entry name" value="Thioredoxin_10"/>
</dbReference>
<feature type="transmembrane region" description="Helical" evidence="1">
    <location>
        <begin position="41"/>
        <end position="66"/>
    </location>
</feature>
<dbReference type="Pfam" id="PF17991">
    <property type="entry name" value="Thioredoxin_10"/>
    <property type="match status" value="1"/>
</dbReference>
<keyword evidence="1" id="KW-0472">Membrane</keyword>
<accession>A0A546XEX1</accession>
<comment type="caution">
    <text evidence="3">The sequence shown here is derived from an EMBL/GenBank/DDBJ whole genome shotgun (WGS) entry which is preliminary data.</text>
</comment>
<proteinExistence type="predicted"/>
<feature type="transmembrane region" description="Helical" evidence="1">
    <location>
        <begin position="162"/>
        <end position="185"/>
    </location>
</feature>
<feature type="domain" description="Thioredoxin" evidence="2">
    <location>
        <begin position="239"/>
        <end position="408"/>
    </location>
</feature>
<dbReference type="Gene3D" id="2.60.120.260">
    <property type="entry name" value="Galactose-binding domain-like"/>
    <property type="match status" value="1"/>
</dbReference>
<dbReference type="AlphaFoldDB" id="A0A546XEX1"/>
<feature type="transmembrane region" description="Helical" evidence="1">
    <location>
        <begin position="72"/>
        <end position="96"/>
    </location>
</feature>
<evidence type="ECO:0000256" key="1">
    <source>
        <dbReference type="SAM" id="Phobius"/>
    </source>
</evidence>
<protein>
    <submittedName>
        <fullName evidence="3">Cytochrome c biogenesis protein DipZ</fullName>
    </submittedName>
</protein>
<feature type="transmembrane region" description="Helical" evidence="1">
    <location>
        <begin position="6"/>
        <end position="29"/>
    </location>
</feature>
<dbReference type="Proteomes" id="UP000315434">
    <property type="component" value="Unassembled WGS sequence"/>
</dbReference>